<feature type="transmembrane region" description="Helical" evidence="1">
    <location>
        <begin position="84"/>
        <end position="104"/>
    </location>
</feature>
<dbReference type="EnsemblPlants" id="TraesCS5B02G529800.1">
    <property type="protein sequence ID" value="TraesCS5B02G529800.1.cds1"/>
    <property type="gene ID" value="TraesCS5B02G529800"/>
</dbReference>
<organism evidence="3">
    <name type="scientific">Triticum aestivum</name>
    <name type="common">Wheat</name>
    <dbReference type="NCBI Taxonomy" id="4565"/>
    <lineage>
        <taxon>Eukaryota</taxon>
        <taxon>Viridiplantae</taxon>
        <taxon>Streptophyta</taxon>
        <taxon>Embryophyta</taxon>
        <taxon>Tracheophyta</taxon>
        <taxon>Spermatophyta</taxon>
        <taxon>Magnoliopsida</taxon>
        <taxon>Liliopsida</taxon>
        <taxon>Poales</taxon>
        <taxon>Poaceae</taxon>
        <taxon>BOP clade</taxon>
        <taxon>Pooideae</taxon>
        <taxon>Triticodae</taxon>
        <taxon>Triticeae</taxon>
        <taxon>Triticinae</taxon>
        <taxon>Triticum</taxon>
    </lineage>
</organism>
<keyword evidence="4" id="KW-1185">Reference proteome</keyword>
<dbReference type="AlphaFoldDB" id="A0A3B6LWG5"/>
<dbReference type="Gramene" id="TraesCLE_scaffold_022430_01G000100.1">
    <property type="protein sequence ID" value="TraesCLE_scaffold_022430_01G000100.1"/>
    <property type="gene ID" value="TraesCLE_scaffold_022430_01G000100"/>
</dbReference>
<dbReference type="Gramene" id="TraesSYM7B03G04008480.1">
    <property type="protein sequence ID" value="TraesSYM7B03G04008480.1.CDS1"/>
    <property type="gene ID" value="TraesSYM7B03G04008480"/>
</dbReference>
<keyword evidence="1" id="KW-1133">Transmembrane helix</keyword>
<dbReference type="Gramene" id="TraesJUL5B03G03034720.1">
    <property type="protein sequence ID" value="TraesJUL5B03G03034720.1.CDS1"/>
    <property type="gene ID" value="TraesJUL5B03G03034720"/>
</dbReference>
<dbReference type="Gramene" id="TraesMAC5B03G03009450.1">
    <property type="protein sequence ID" value="TraesMAC5B03G03009450.1.CDS1"/>
    <property type="gene ID" value="TraesMAC5B03G03009450"/>
</dbReference>
<dbReference type="Gramene" id="TraesRN5B0101256800.1">
    <property type="protein sequence ID" value="TraesRN5B0101256800.1"/>
    <property type="gene ID" value="TraesRN5B0101256800"/>
</dbReference>
<evidence type="ECO:0000259" key="2">
    <source>
        <dbReference type="Pfam" id="PF13968"/>
    </source>
</evidence>
<sequence length="286" mass="32648">MGKLVQVLNEWEIQLLVLLSFTLQVFLFFTGGLRRRRTNALLRFSMWVAYLGADLVAIYALGFLSRHKDDICGNDTLTEAHPLAFLWTPFLLMHLGGQDTVTAFSIEDNNSWLRHLLNLVVQVGVALYVFWQSTMGRRHHSVLLPGIFVFIAGIIKYGERTLALMYGDLKNTSHNTIGNENYEELYRPADIGRYQSNEDLDKLADHGEYGGIFASCLQSAPGIRELFAGRTTHQMEDHHREVLTSPIHMDHLPKLLEVELDLMYDDIYTKAMVLQTRSGIIFRCLS</sequence>
<dbReference type="OMA" id="NYVERIW"/>
<dbReference type="Proteomes" id="UP000019116">
    <property type="component" value="Chromosome 5B"/>
</dbReference>
<dbReference type="Gramene" id="TraesNOR5B03G03040060.1">
    <property type="protein sequence ID" value="TraesNOR5B03G03040060.1.CDS1"/>
    <property type="gene ID" value="TraesNOR5B03G03040060"/>
</dbReference>
<keyword evidence="1" id="KW-0472">Membrane</keyword>
<dbReference type="Gramene" id="TraesROB_scaffold_018544_01G000300.1">
    <property type="protein sequence ID" value="TraesROB_scaffold_018544_01G000300.1"/>
    <property type="gene ID" value="TraesROB_scaffold_018544_01G000300"/>
</dbReference>
<dbReference type="Gramene" id="TraesCS5B03G1286000.1">
    <property type="protein sequence ID" value="TraesCS5B03G1286000.1.CDS1"/>
    <property type="gene ID" value="TraesCS5B03G1286000"/>
</dbReference>
<reference evidence="3" key="1">
    <citation type="submission" date="2018-08" db="EMBL/GenBank/DDBJ databases">
        <authorList>
            <person name="Rossello M."/>
        </authorList>
    </citation>
    <scope>NUCLEOTIDE SEQUENCE [LARGE SCALE GENOMIC DNA]</scope>
    <source>
        <strain evidence="3">cv. Chinese Spring</strain>
    </source>
</reference>
<proteinExistence type="predicted"/>
<feature type="domain" description="DUF4220" evidence="2">
    <location>
        <begin position="47"/>
        <end position="286"/>
    </location>
</feature>
<dbReference type="Pfam" id="PF13968">
    <property type="entry name" value="DUF4220"/>
    <property type="match status" value="1"/>
</dbReference>
<feature type="transmembrane region" description="Helical" evidence="1">
    <location>
        <begin position="44"/>
        <end position="64"/>
    </location>
</feature>
<dbReference type="Gramene" id="TraesJAG5B03G03009090.1">
    <property type="protein sequence ID" value="TraesJAG5B03G03009090.1.CDS1"/>
    <property type="gene ID" value="TraesJAG5B03G03009090"/>
</dbReference>
<dbReference type="PANTHER" id="PTHR31325">
    <property type="entry name" value="OS01G0798800 PROTEIN-RELATED"/>
    <property type="match status" value="1"/>
</dbReference>
<feature type="transmembrane region" description="Helical" evidence="1">
    <location>
        <begin position="140"/>
        <end position="158"/>
    </location>
</feature>
<reference evidence="3" key="2">
    <citation type="submission" date="2018-10" db="UniProtKB">
        <authorList>
            <consortium name="EnsemblPlants"/>
        </authorList>
    </citation>
    <scope>IDENTIFICATION</scope>
</reference>
<evidence type="ECO:0000313" key="4">
    <source>
        <dbReference type="Proteomes" id="UP000019116"/>
    </source>
</evidence>
<feature type="transmembrane region" description="Helical" evidence="1">
    <location>
        <begin position="13"/>
        <end position="32"/>
    </location>
</feature>
<dbReference type="STRING" id="4565.A0A3B6LWG5"/>
<name>A0A3B6LWG5_WHEAT</name>
<keyword evidence="1" id="KW-0812">Transmembrane</keyword>
<evidence type="ECO:0000256" key="1">
    <source>
        <dbReference type="SAM" id="Phobius"/>
    </source>
</evidence>
<dbReference type="Gramene" id="TraesARI7B03G04330990.1">
    <property type="protein sequence ID" value="TraesARI7B03G04330990.1.CDS1"/>
    <property type="gene ID" value="TraesARI7B03G04330990"/>
</dbReference>
<accession>A0A3B6LWG5</accession>
<dbReference type="Gramene" id="TraesCS5B02G529800.1">
    <property type="protein sequence ID" value="TraesCS5B02G529800.1.cds1"/>
    <property type="gene ID" value="TraesCS5B02G529800"/>
</dbReference>
<dbReference type="Gramene" id="TraesCAD_scaffold_028142_01G000300.1">
    <property type="protein sequence ID" value="TraesCAD_scaffold_028142_01G000300.1"/>
    <property type="gene ID" value="TraesCAD_scaffold_028142_01G000300"/>
</dbReference>
<protein>
    <recommendedName>
        <fullName evidence="2">DUF4220 domain-containing protein</fullName>
    </recommendedName>
</protein>
<dbReference type="InterPro" id="IPR025315">
    <property type="entry name" value="DUF4220"/>
</dbReference>
<feature type="transmembrane region" description="Helical" evidence="1">
    <location>
        <begin position="116"/>
        <end position="134"/>
    </location>
</feature>
<dbReference type="Gramene" id="TraesLAC5B03G02966510.1">
    <property type="protein sequence ID" value="TraesLAC5B03G02966510.1.CDS1"/>
    <property type="gene ID" value="TraesLAC5B03G02966510"/>
</dbReference>
<evidence type="ECO:0000313" key="3">
    <source>
        <dbReference type="EnsemblPlants" id="TraesCS5B02G529800.1.cds1"/>
    </source>
</evidence>